<dbReference type="Pfam" id="PF25888">
    <property type="entry name" value="WHD_DnaB"/>
    <property type="match status" value="1"/>
</dbReference>
<dbReference type="OrthoDB" id="2082007at2"/>
<dbReference type="InterPro" id="IPR034829">
    <property type="entry name" value="DnaD-like_sf"/>
</dbReference>
<evidence type="ECO:0000256" key="2">
    <source>
        <dbReference type="SAM" id="MobiDB-lite"/>
    </source>
</evidence>
<name>A0A150LEP3_9BACI</name>
<dbReference type="Pfam" id="PF07261">
    <property type="entry name" value="DnaB_2"/>
    <property type="match status" value="1"/>
</dbReference>
<feature type="domain" description="Replicative helicase loading/DNA remodeling protein DnaB N-terminal winged helix" evidence="4">
    <location>
        <begin position="9"/>
        <end position="268"/>
    </location>
</feature>
<gene>
    <name evidence="5" type="ORF">B4102_1593</name>
    <name evidence="6" type="ORF">JGZ69_14970</name>
</gene>
<dbReference type="InterPro" id="IPR006343">
    <property type="entry name" value="DnaB/C_C"/>
</dbReference>
<evidence type="ECO:0000313" key="6">
    <source>
        <dbReference type="EMBL" id="QQX24113.1"/>
    </source>
</evidence>
<feature type="region of interest" description="Disordered" evidence="2">
    <location>
        <begin position="398"/>
        <end position="444"/>
    </location>
</feature>
<evidence type="ECO:0000313" key="5">
    <source>
        <dbReference type="EMBL" id="KYD10808.1"/>
    </source>
</evidence>
<dbReference type="RefSeq" id="WP_066226997.1">
    <property type="nucleotide sequence ID" value="NZ_CP066701.1"/>
</dbReference>
<feature type="compositionally biased region" description="Basic and acidic residues" evidence="2">
    <location>
        <begin position="419"/>
        <end position="436"/>
    </location>
</feature>
<dbReference type="EMBL" id="LQYN01000011">
    <property type="protein sequence ID" value="KYD10808.1"/>
    <property type="molecule type" value="Genomic_DNA"/>
</dbReference>
<dbReference type="PATRIC" id="fig|46224.3.peg.651"/>
<reference evidence="6 8" key="2">
    <citation type="submission" date="2020-12" db="EMBL/GenBank/DDBJ databases">
        <title>Taxonomic evaluation of the Bacillus sporothermodurans group of bacteria based on whole genome sequences.</title>
        <authorList>
            <person name="Fiedler G."/>
            <person name="Herbstmann A.-D."/>
            <person name="Doll E."/>
            <person name="Wenning M."/>
            <person name="Brinks E."/>
            <person name="Kabisch J."/>
            <person name="Breitenwieser F."/>
            <person name="Lappann M."/>
            <person name="Boehnlein C."/>
            <person name="Franz C."/>
        </authorList>
    </citation>
    <scope>NUCLEOTIDE SEQUENCE [LARGE SCALE GENOMIC DNA]</scope>
    <source>
        <strain evidence="6 8">DSM 10599</strain>
    </source>
</reference>
<dbReference type="GeneID" id="62497224"/>
<organism evidence="5 7">
    <name type="scientific">Heyndrickxia sporothermodurans</name>
    <dbReference type="NCBI Taxonomy" id="46224"/>
    <lineage>
        <taxon>Bacteria</taxon>
        <taxon>Bacillati</taxon>
        <taxon>Bacillota</taxon>
        <taxon>Bacilli</taxon>
        <taxon>Bacillales</taxon>
        <taxon>Bacillaceae</taxon>
        <taxon>Heyndrickxia</taxon>
    </lineage>
</organism>
<evidence type="ECO:0000313" key="7">
    <source>
        <dbReference type="Proteomes" id="UP000075666"/>
    </source>
</evidence>
<accession>A0A150LEP3</accession>
<dbReference type="EMBL" id="CP066701">
    <property type="protein sequence ID" value="QQX24113.1"/>
    <property type="molecule type" value="Genomic_DNA"/>
</dbReference>
<comment type="similarity">
    <text evidence="1">Belongs to the DnaB/DnaD family.</text>
</comment>
<dbReference type="KEGG" id="hspo:JGZ69_14970"/>
<protein>
    <submittedName>
        <fullName evidence="6">Replication initiation and membrane attachment family protein</fullName>
    </submittedName>
</protein>
<sequence>MHQMWSEVQPVDRYQVSLNGILHEYDRKVISLLYQPLIGTNCYSLYTTLWNEVEDNRLLSDEWTHYHLMNFLSLNLREIYEARLKLEGIGLLKTYVKQVGEDRKFIYELQPPLSPEQFFTDGMLNVFLYRQLGRTHFLRLKNLFADQMVDKQEYKEITRTFQEVYTTSGDNLFQDSDANDASKIGMDEQFISRSSTSKINIENTDFDFELLMAGLNELIIPKSAITKQVKAAITNLSFLYNINALEMKNLLLSALNAEQEIDIEQLRKGARDWYQLEHSQQLPKLVDRLQPVLYRSNIEETNTQEEKLIVYLETISPRQLLIDISDGSEPSKSDLQAIEEIMFQQQLPPGVINVLIQYVMLKTDMKLTKNYLEKIASHWSRKKVKTVKEAMELAKNEHKQYQQWADNKNDRKEKRKKPIRTEKIPDWFNEKEDKPVNQENSEDFNEKLKRLEMIKQQYKK</sequence>
<proteinExistence type="inferred from homology"/>
<reference evidence="5 7" key="1">
    <citation type="submission" date="2016-01" db="EMBL/GenBank/DDBJ databases">
        <title>Genome Sequences of Twelve Sporeforming Bacillus Species Isolated from Foods.</title>
        <authorList>
            <person name="Berendsen E.M."/>
            <person name="Wells-Bennik M.H."/>
            <person name="Krawcyk A.O."/>
            <person name="De Jong A."/>
            <person name="Holsappel S."/>
            <person name="Eijlander R.T."/>
            <person name="Kuipers O.P."/>
        </authorList>
    </citation>
    <scope>NUCLEOTIDE SEQUENCE [LARGE SCALE GENOMIC DNA]</scope>
    <source>
        <strain evidence="5 7">B4102</strain>
    </source>
</reference>
<keyword evidence="7" id="KW-1185">Reference proteome</keyword>
<dbReference type="InterPro" id="IPR058660">
    <property type="entry name" value="WHD_DnaB"/>
</dbReference>
<dbReference type="Proteomes" id="UP000595512">
    <property type="component" value="Chromosome"/>
</dbReference>
<feature type="domain" description="DnaB/C C-terminal" evidence="3">
    <location>
        <begin position="328"/>
        <end position="392"/>
    </location>
</feature>
<dbReference type="AlphaFoldDB" id="A0A150LEP3"/>
<evidence type="ECO:0000256" key="1">
    <source>
        <dbReference type="ARBA" id="ARBA00093462"/>
    </source>
</evidence>
<evidence type="ECO:0000259" key="4">
    <source>
        <dbReference type="Pfam" id="PF25888"/>
    </source>
</evidence>
<evidence type="ECO:0000313" key="8">
    <source>
        <dbReference type="Proteomes" id="UP000595512"/>
    </source>
</evidence>
<dbReference type="Proteomes" id="UP000075666">
    <property type="component" value="Unassembled WGS sequence"/>
</dbReference>
<evidence type="ECO:0000259" key="3">
    <source>
        <dbReference type="Pfam" id="PF07261"/>
    </source>
</evidence>
<dbReference type="Gene3D" id="1.10.10.630">
    <property type="entry name" value="DnaD domain-like"/>
    <property type="match status" value="1"/>
</dbReference>
<dbReference type="STRING" id="46224.B4102_1593"/>